<dbReference type="SMART" id="SM00387">
    <property type="entry name" value="HATPase_c"/>
    <property type="match status" value="1"/>
</dbReference>
<dbReference type="InterPro" id="IPR005467">
    <property type="entry name" value="His_kinase_dom"/>
</dbReference>
<dbReference type="InterPro" id="IPR036097">
    <property type="entry name" value="HisK_dim/P_sf"/>
</dbReference>
<evidence type="ECO:0000256" key="6">
    <source>
        <dbReference type="ARBA" id="ARBA00023012"/>
    </source>
</evidence>
<dbReference type="Pfam" id="PF00512">
    <property type="entry name" value="HisKA"/>
    <property type="match status" value="1"/>
</dbReference>
<keyword evidence="4" id="KW-0808">Transferase</keyword>
<sequence>MSSGFDLLKLFDVAPGRFLVLAADPPKFTILAVTDKYLSATQTKRDDIVGKGFLEVFPGNIADPASKAGDKVRSSFERVIGLRAPDSIGITEHEIPDAKGQFETRWWDTTNSPIFGAEGEVTAIMHRIEDVTRWELQRRKLAEQDSAVVALRDARRAAINLMEDAIDARRQADEINDKLKKEIQEHREAESEILALSRFPMENPNPVLRVTAEGVLEYANSASSYILSCWGVSRGDPLSGEIRAIIAETLAAGKHKQIELEFGGHFYDFVLAPVSEEGYVNLYARDITERKQAEIRIRRLTEIHSVLSKVNETIVRTSDKQDLFDEVCRIITEDGHYPLAWIGEVADEKVIPKSSSGSATNYLHDIRIEVHGALSKGPTGTAIRDNQSVVNVNFESNPTMSLWRSKAQEYGLGSSAAFPLRVNSNAIAVLTVYGSESDAFDPEATALFESLSADVSYALETIIAKESKGRAEAALRESEDSYRSVVENTTSIILRLDLTGNITFANARALEFFGYSKEELLGKPAVGTIVPAMETTGRDLARMVGQIATNPDAFHINANENICKDGRRVWLEWTNSGIYGLDCKLKGFLSVGIDATERNNAEEALRSSEERYRSLIETAQEGIATHAPDGTITYVNNRMAELLGYDKEELIGKRVTDFMFDDDKKAAENARDNTKQPNNFVSELRLRKKDGAELWTLTSIASLKADTGNLTGFLGMHTDITKRKKAEIALKESEERFRAVQDNSLDRFTILKPFKDEHGEIVDFVYVYQNAQSAKLTGRKPEELIGRCMTEIFPTFPQTNFFKIYERVAETGKPEQFEDRYNADGVDQWFHATVTAIPDGIAVATQIITDRKKTEAQVSELMKSIQREKDRLASVVNSIPDEVWFADMNKNFTLANPSAVREFGPISGKNQIDVESLAKSLEVYRPDGSPRPVDEAPPLRALKGETVRGQEEIIRTPASGDLRYRQVNAAPVKDVHGNIIGSVAIVRDITESKKAEEALQQSETRYRNLVEQMIDGIFVADTHGHYVDVNAAGAAMFGYTPEELCSLTLIDLLAPEELPRLPYQISSLANGAILRNEWKFRRKDGTTFIGELVGRQLPDGRLQGILRDTTERKLIENALRESEEKYRGIVETSNEGIWMVDHQRRTTYVNHKMADMLGYTIAEMMAKKWQELVPEKERSKSDARIERRKHGADESYEYQLLHKNGSILWVTINASPIFDSGGKFAGTMSMITDITDRKQSEDSLLKSRERAQILADANAMLLKTDDPVTIIQPVAERVMKHLDCDVFFNFIVDAESGRLRLNAYSGIPEGVAKDITWLEIGSAICGCVARDGCRIISEDIQHNTDIRADLVRSFGVQVYACHPLQQGDETVGTLSFGTRTRPKFTDTELEMMRMVADQVSVAIQRKRAEEALLKSEERFFKSFYASPAGMTIARLPEGQWTQVNEAFLRITGYSRDELIGHTSLELNMFTNPVERISVIKALDESGKALNEHTVRRKDGRLITVLAAVEKVTIGDSAYNIASIMDITERKNAERMKDEFVGMISHELKTPITVVIGALSTAAMPGIPEKVKTDLFLDAVNHADILASIVDNLLELSRHQSRRLELRKKLLDAGDIACKVAESMKRKSDLHVLKCDFPKSLPKIQADPLRLERIFYNLVENAIKYSPAGGEVRVFADIQGNFLRIGISDQGIGISEENLNRLFQPFERLGFEVKGAIQGTGLGLRVCRILTEAHGGKIWVDSKLGKGSTFYFTLPLQTP</sequence>
<comment type="catalytic activity">
    <reaction evidence="1">
        <text>ATP + protein L-histidine = ADP + protein N-phospho-L-histidine.</text>
        <dbReference type="EC" id="2.7.13.3"/>
    </reaction>
</comment>
<dbReference type="Proteomes" id="UP000235653">
    <property type="component" value="Unassembled WGS sequence"/>
</dbReference>
<dbReference type="Pfam" id="PF01590">
    <property type="entry name" value="GAF"/>
    <property type="match status" value="1"/>
</dbReference>
<dbReference type="GO" id="GO:0006355">
    <property type="term" value="P:regulation of DNA-templated transcription"/>
    <property type="evidence" value="ECO:0007669"/>
    <property type="project" value="InterPro"/>
</dbReference>
<dbReference type="Pfam" id="PF13426">
    <property type="entry name" value="PAS_9"/>
    <property type="match status" value="2"/>
</dbReference>
<dbReference type="InterPro" id="IPR036890">
    <property type="entry name" value="HATPase_C_sf"/>
</dbReference>
<dbReference type="InterPro" id="IPR052162">
    <property type="entry name" value="Sensor_kinase/Photoreceptor"/>
</dbReference>
<dbReference type="SUPFAM" id="SSF55785">
    <property type="entry name" value="PYP-like sensor domain (PAS domain)"/>
    <property type="match status" value="8"/>
</dbReference>
<feature type="coiled-coil region" evidence="7">
    <location>
        <begin position="151"/>
        <end position="196"/>
    </location>
</feature>
<dbReference type="GO" id="GO:0000155">
    <property type="term" value="F:phosphorelay sensor kinase activity"/>
    <property type="evidence" value="ECO:0007669"/>
    <property type="project" value="InterPro"/>
</dbReference>
<evidence type="ECO:0000256" key="2">
    <source>
        <dbReference type="ARBA" id="ARBA00012438"/>
    </source>
</evidence>
<evidence type="ECO:0000256" key="1">
    <source>
        <dbReference type="ARBA" id="ARBA00000085"/>
    </source>
</evidence>
<dbReference type="InterPro" id="IPR035965">
    <property type="entry name" value="PAS-like_dom_sf"/>
</dbReference>
<evidence type="ECO:0000256" key="7">
    <source>
        <dbReference type="SAM" id="Coils"/>
    </source>
</evidence>
<dbReference type="Pfam" id="PF13185">
    <property type="entry name" value="GAF_2"/>
    <property type="match status" value="1"/>
</dbReference>
<dbReference type="CDD" id="cd00075">
    <property type="entry name" value="HATPase"/>
    <property type="match status" value="1"/>
</dbReference>
<dbReference type="PROSITE" id="PS50109">
    <property type="entry name" value="HIS_KIN"/>
    <property type="match status" value="1"/>
</dbReference>
<dbReference type="SUPFAM" id="SSF55874">
    <property type="entry name" value="ATPase domain of HSP90 chaperone/DNA topoisomerase II/histidine kinase"/>
    <property type="match status" value="1"/>
</dbReference>
<dbReference type="SMART" id="SM00091">
    <property type="entry name" value="PAS"/>
    <property type="match status" value="7"/>
</dbReference>
<comment type="caution">
    <text evidence="8">The sequence shown here is derived from an EMBL/GenBank/DDBJ whole genome shotgun (WGS) entry which is preliminary data.</text>
</comment>
<dbReference type="CDD" id="cd00082">
    <property type="entry name" value="HisKA"/>
    <property type="match status" value="1"/>
</dbReference>
<dbReference type="InterPro" id="IPR029016">
    <property type="entry name" value="GAF-like_dom_sf"/>
</dbReference>
<name>A0A2P5P7P1_9CHLR</name>
<evidence type="ECO:0000256" key="4">
    <source>
        <dbReference type="ARBA" id="ARBA00022679"/>
    </source>
</evidence>
<protein>
    <recommendedName>
        <fullName evidence="2">histidine kinase</fullName>
        <ecNumber evidence="2">2.7.13.3</ecNumber>
    </recommendedName>
</protein>
<accession>A0A2P5P7P1</accession>
<dbReference type="SMART" id="SM00388">
    <property type="entry name" value="HisKA"/>
    <property type="match status" value="1"/>
</dbReference>
<dbReference type="Pfam" id="PF02518">
    <property type="entry name" value="HATPase_c"/>
    <property type="match status" value="1"/>
</dbReference>
<dbReference type="InterPro" id="IPR013656">
    <property type="entry name" value="PAS_4"/>
</dbReference>
<dbReference type="SUPFAM" id="SSF55781">
    <property type="entry name" value="GAF domain-like"/>
    <property type="match status" value="2"/>
</dbReference>
<reference evidence="8 9" key="1">
    <citation type="journal article" date="2017" name="ISME J.">
        <title>Grape pomace compost harbors organohalide-respiring Dehalogenimonas species with novel reductive dehalogenase genes.</title>
        <authorList>
            <person name="Yang Y."/>
            <person name="Higgins S.A."/>
            <person name="Yan J."/>
            <person name="Simsir B."/>
            <person name="Chourey K."/>
            <person name="Iyer R."/>
            <person name="Hettich R.L."/>
            <person name="Baldwin B."/>
            <person name="Ogles D.M."/>
            <person name="Loffler F.E."/>
        </authorList>
    </citation>
    <scope>NUCLEOTIDE SEQUENCE [LARGE SCALE GENOMIC DNA]</scope>
    <source>
        <strain evidence="8 9">GP</strain>
    </source>
</reference>
<dbReference type="EMBL" id="JQAN02000009">
    <property type="protein sequence ID" value="PPD58299.1"/>
    <property type="molecule type" value="Genomic_DNA"/>
</dbReference>
<keyword evidence="7" id="KW-0175">Coiled coil</keyword>
<gene>
    <name evidence="8" type="ORF">JP09_005780</name>
</gene>
<dbReference type="PANTHER" id="PTHR43304">
    <property type="entry name" value="PHYTOCHROME-LIKE PROTEIN CPH1"/>
    <property type="match status" value="1"/>
</dbReference>
<evidence type="ECO:0000256" key="3">
    <source>
        <dbReference type="ARBA" id="ARBA00022553"/>
    </source>
</evidence>
<dbReference type="InterPro" id="IPR004358">
    <property type="entry name" value="Sig_transdc_His_kin-like_C"/>
</dbReference>
<keyword evidence="5" id="KW-0418">Kinase</keyword>
<dbReference type="PRINTS" id="PR00344">
    <property type="entry name" value="BCTRLSENSOR"/>
</dbReference>
<organism evidence="8 9">
    <name type="scientific">Dehalogenimonas etheniformans</name>
    <dbReference type="NCBI Taxonomy" id="1536648"/>
    <lineage>
        <taxon>Bacteria</taxon>
        <taxon>Bacillati</taxon>
        <taxon>Chloroflexota</taxon>
        <taxon>Dehalococcoidia</taxon>
        <taxon>Dehalococcoidales</taxon>
        <taxon>Dehalococcoidaceae</taxon>
        <taxon>Dehalogenimonas</taxon>
    </lineage>
</organism>
<dbReference type="SMART" id="SM00065">
    <property type="entry name" value="GAF"/>
    <property type="match status" value="2"/>
</dbReference>
<dbReference type="InterPro" id="IPR000700">
    <property type="entry name" value="PAS-assoc_C"/>
</dbReference>
<dbReference type="RefSeq" id="WP_102331303.1">
    <property type="nucleotide sequence ID" value="NZ_CP058566.2"/>
</dbReference>
<dbReference type="InterPro" id="IPR003594">
    <property type="entry name" value="HATPase_dom"/>
</dbReference>
<dbReference type="InterPro" id="IPR001610">
    <property type="entry name" value="PAC"/>
</dbReference>
<keyword evidence="9" id="KW-1185">Reference proteome</keyword>
<dbReference type="PANTHER" id="PTHR43304:SF1">
    <property type="entry name" value="PAC DOMAIN-CONTAINING PROTEIN"/>
    <property type="match status" value="1"/>
</dbReference>
<dbReference type="PROSITE" id="PS50112">
    <property type="entry name" value="PAS"/>
    <property type="match status" value="6"/>
</dbReference>
<dbReference type="Gene3D" id="3.30.450.40">
    <property type="match status" value="2"/>
</dbReference>
<dbReference type="InterPro" id="IPR003661">
    <property type="entry name" value="HisK_dim/P_dom"/>
</dbReference>
<dbReference type="PROSITE" id="PS50113">
    <property type="entry name" value="PAC"/>
    <property type="match status" value="4"/>
</dbReference>
<dbReference type="NCBIfam" id="TIGR00229">
    <property type="entry name" value="sensory_box"/>
    <property type="match status" value="7"/>
</dbReference>
<evidence type="ECO:0000313" key="9">
    <source>
        <dbReference type="Proteomes" id="UP000235653"/>
    </source>
</evidence>
<dbReference type="EC" id="2.7.13.3" evidence="2"/>
<keyword evidence="6" id="KW-0902">Two-component regulatory system</keyword>
<dbReference type="InterPro" id="IPR000014">
    <property type="entry name" value="PAS"/>
</dbReference>
<dbReference type="Pfam" id="PF00989">
    <property type="entry name" value="PAS"/>
    <property type="match status" value="3"/>
</dbReference>
<evidence type="ECO:0000256" key="5">
    <source>
        <dbReference type="ARBA" id="ARBA00022777"/>
    </source>
</evidence>
<dbReference type="Pfam" id="PF08448">
    <property type="entry name" value="PAS_4"/>
    <property type="match status" value="2"/>
</dbReference>
<keyword evidence="3" id="KW-0597">Phosphoprotein</keyword>
<dbReference type="InterPro" id="IPR003018">
    <property type="entry name" value="GAF"/>
</dbReference>
<dbReference type="SUPFAM" id="SSF47384">
    <property type="entry name" value="Homodimeric domain of signal transducing histidine kinase"/>
    <property type="match status" value="1"/>
</dbReference>
<proteinExistence type="predicted"/>
<dbReference type="FunFam" id="3.30.565.10:FF:000006">
    <property type="entry name" value="Sensor histidine kinase WalK"/>
    <property type="match status" value="1"/>
</dbReference>
<evidence type="ECO:0000313" key="8">
    <source>
        <dbReference type="EMBL" id="PPD58299.1"/>
    </source>
</evidence>
<dbReference type="OrthoDB" id="135015at2"/>
<dbReference type="CDD" id="cd00130">
    <property type="entry name" value="PAS"/>
    <property type="match status" value="6"/>
</dbReference>
<dbReference type="Gene3D" id="3.30.565.10">
    <property type="entry name" value="Histidine kinase-like ATPase, C-terminal domain"/>
    <property type="match status" value="1"/>
</dbReference>
<dbReference type="Gene3D" id="1.10.287.130">
    <property type="match status" value="1"/>
</dbReference>
<dbReference type="InterPro" id="IPR013767">
    <property type="entry name" value="PAS_fold"/>
</dbReference>
<dbReference type="SMART" id="SM00086">
    <property type="entry name" value="PAC"/>
    <property type="match status" value="6"/>
</dbReference>
<dbReference type="Gene3D" id="3.30.450.20">
    <property type="entry name" value="PAS domain"/>
    <property type="match status" value="8"/>
</dbReference>